<organism evidence="6 7">
    <name type="scientific">Oreochromis niloticus</name>
    <name type="common">Nile tilapia</name>
    <name type="synonym">Tilapia nilotica</name>
    <dbReference type="NCBI Taxonomy" id="8128"/>
    <lineage>
        <taxon>Eukaryota</taxon>
        <taxon>Metazoa</taxon>
        <taxon>Chordata</taxon>
        <taxon>Craniata</taxon>
        <taxon>Vertebrata</taxon>
        <taxon>Euteleostomi</taxon>
        <taxon>Actinopterygii</taxon>
        <taxon>Neopterygii</taxon>
        <taxon>Teleostei</taxon>
        <taxon>Neoteleostei</taxon>
        <taxon>Acanthomorphata</taxon>
        <taxon>Ovalentaria</taxon>
        <taxon>Cichlomorphae</taxon>
        <taxon>Cichliformes</taxon>
        <taxon>Cichlidae</taxon>
        <taxon>African cichlids</taxon>
        <taxon>Pseudocrenilabrinae</taxon>
        <taxon>Oreochromini</taxon>
        <taxon>Oreochromis</taxon>
    </lineage>
</organism>
<proteinExistence type="inferred from homology"/>
<comment type="similarity">
    <text evidence="1">Belongs to the TTC39 family.</text>
</comment>
<dbReference type="Ensembl" id="ENSONIT00000017192.2">
    <property type="protein sequence ID" value="ENSONIP00000017177.2"/>
    <property type="gene ID" value="ENSONIG00000013655.2"/>
</dbReference>
<dbReference type="Pfam" id="PF10300">
    <property type="entry name" value="Iml2-TPR_39"/>
    <property type="match status" value="1"/>
</dbReference>
<dbReference type="PANTHER" id="PTHR31859">
    <property type="entry name" value="TETRATRICOPEPTIDE REPEAT PROTEIN 39 FAMILY MEMBER"/>
    <property type="match status" value="1"/>
</dbReference>
<sequence length="545" mass="62447">MDLQTAIQETQCALNLVLNNKFSQALDLLKPWWRDSMYHALGYSSILVMQATMTFEHRDIQTAMATIKEALHTCQRFRKKNSMVGSLSGLISKQSNLQEGEMHAELCYAECLLQKATLTFVQDENMISFIKGGIKIRTSYQIYKDCQNVLNVTQDLASQSDSFRQFEGGVKLGIGSFNLMLSLLPQRILRLLEFIGFSGNRGFGLSQLREGASSHSLRSILCVLTLLFYHTYVSLILGTAEGNLVEAEALLEPYQQKYPKGSIILFYSARIAALRGNFQKVLFFVSFSQQEWKQIHHLCYWELMWTHSYQQEWEQAYHYADLLCKESRWSKAIYVYQKAAILSMMSEEELKKTGENVVELFRSVEGLKQRLAGKSIPTEKFAVRKSRRYKAANPIPLVIPLLEMMYVWNGFTIVGKRADCTESLLVTIEKAEEQLHPSEFHTDDSCLVQMLKGLCLKHLGRLLQAELCFTQVLSSEGRIRYDHYLIPFTLYELGLLYKQQGDFLKATTYIENAKTNYKDYSMESRLHFRIHAALNSLKGSPAGTP</sequence>
<evidence type="ECO:0000313" key="7">
    <source>
        <dbReference type="Proteomes" id="UP000005207"/>
    </source>
</evidence>
<evidence type="ECO:0000256" key="3">
    <source>
        <dbReference type="ARBA" id="ARBA00022737"/>
    </source>
</evidence>
<protein>
    <recommendedName>
        <fullName evidence="2">Tetratricopeptide repeat protein 39B</fullName>
    </recommendedName>
</protein>
<dbReference type="GO" id="GO:0006629">
    <property type="term" value="P:lipid metabolic process"/>
    <property type="evidence" value="ECO:0007669"/>
    <property type="project" value="UniProtKB-KW"/>
</dbReference>
<dbReference type="AlphaFoldDB" id="I3K7T2"/>
<reference evidence="6" key="2">
    <citation type="submission" date="2025-08" db="UniProtKB">
        <authorList>
            <consortium name="Ensembl"/>
        </authorList>
    </citation>
    <scope>IDENTIFICATION</scope>
</reference>
<dbReference type="PANTHER" id="PTHR31859:SF4">
    <property type="entry name" value="TETRATRICOPEPTIDE REPEAT PROTEIN 39B"/>
    <property type="match status" value="1"/>
</dbReference>
<evidence type="ECO:0000256" key="2">
    <source>
        <dbReference type="ARBA" id="ARBA00015483"/>
    </source>
</evidence>
<dbReference type="GeneTree" id="ENSGT00950000182917"/>
<evidence type="ECO:0000256" key="4">
    <source>
        <dbReference type="ARBA" id="ARBA00022803"/>
    </source>
</evidence>
<keyword evidence="4" id="KW-0802">TPR repeat</keyword>
<evidence type="ECO:0000256" key="5">
    <source>
        <dbReference type="ARBA" id="ARBA00023098"/>
    </source>
</evidence>
<dbReference type="HOGENOM" id="CLU_010086_3_0_1"/>
<keyword evidence="3" id="KW-0677">Repeat</keyword>
<evidence type="ECO:0000256" key="1">
    <source>
        <dbReference type="ARBA" id="ARBA00006400"/>
    </source>
</evidence>
<dbReference type="Gene3D" id="1.25.40.10">
    <property type="entry name" value="Tetratricopeptide repeat domain"/>
    <property type="match status" value="1"/>
</dbReference>
<dbReference type="InterPro" id="IPR011990">
    <property type="entry name" value="TPR-like_helical_dom_sf"/>
</dbReference>
<reference evidence="7" key="1">
    <citation type="submission" date="2012-01" db="EMBL/GenBank/DDBJ databases">
        <title>The Genome Sequence of Oreochromis niloticus (Nile Tilapia).</title>
        <authorList>
            <consortium name="Broad Institute Genome Assembly Team"/>
            <consortium name="Broad Institute Sequencing Platform"/>
            <person name="Di Palma F."/>
            <person name="Johnson J."/>
            <person name="Lander E.S."/>
            <person name="Lindblad-Toh K."/>
        </authorList>
    </citation>
    <scope>NUCLEOTIDE SEQUENCE [LARGE SCALE GENOMIC DNA]</scope>
</reference>
<dbReference type="SUPFAM" id="SSF48452">
    <property type="entry name" value="TPR-like"/>
    <property type="match status" value="1"/>
</dbReference>
<accession>I3K7T2</accession>
<dbReference type="InterPro" id="IPR019412">
    <property type="entry name" value="IML2/TPR_39"/>
</dbReference>
<gene>
    <name evidence="6" type="primary">LOC100696033</name>
</gene>
<name>I3K7T2_ORENI</name>
<keyword evidence="7" id="KW-1185">Reference proteome</keyword>
<evidence type="ECO:0000313" key="6">
    <source>
        <dbReference type="Ensembl" id="ENSONIP00000017177.2"/>
    </source>
</evidence>
<dbReference type="Proteomes" id="UP000005207">
    <property type="component" value="Linkage group LG3"/>
</dbReference>
<dbReference type="eggNOG" id="KOG3783">
    <property type="taxonomic scope" value="Eukaryota"/>
</dbReference>
<dbReference type="STRING" id="8128.ENSONIP00000017178"/>
<keyword evidence="5" id="KW-0443">Lipid metabolism</keyword>
<reference evidence="6" key="3">
    <citation type="submission" date="2025-09" db="UniProtKB">
        <authorList>
            <consortium name="Ensembl"/>
        </authorList>
    </citation>
    <scope>IDENTIFICATION</scope>
</reference>